<dbReference type="Pfam" id="PF00583">
    <property type="entry name" value="Acetyltransf_1"/>
    <property type="match status" value="1"/>
</dbReference>
<evidence type="ECO:0000259" key="3">
    <source>
        <dbReference type="PROSITE" id="PS51186"/>
    </source>
</evidence>
<dbReference type="InterPro" id="IPR050680">
    <property type="entry name" value="YpeA/RimI_acetyltransf"/>
</dbReference>
<comment type="caution">
    <text evidence="4">The sequence shown here is derived from an EMBL/GenBank/DDBJ whole genome shotgun (WGS) entry which is preliminary data.</text>
</comment>
<proteinExistence type="predicted"/>
<dbReference type="PROSITE" id="PS51186">
    <property type="entry name" value="GNAT"/>
    <property type="match status" value="1"/>
</dbReference>
<gene>
    <name evidence="4" type="ORF">DBW71_00885</name>
</gene>
<reference evidence="4 5" key="1">
    <citation type="journal article" date="2018" name="Microbiome">
        <title>Fine metagenomic profile of the Mediterranean stratified and mixed water columns revealed by assembly and recruitment.</title>
        <authorList>
            <person name="Haro-Moreno J.M."/>
            <person name="Lopez-Perez M."/>
            <person name="De La Torre J.R."/>
            <person name="Picazo A."/>
            <person name="Camacho A."/>
            <person name="Rodriguez-Valera F."/>
        </authorList>
    </citation>
    <scope>NUCLEOTIDE SEQUENCE [LARGE SCALE GENOMIC DNA]</scope>
    <source>
        <strain evidence="4">MED-G57</strain>
    </source>
</reference>
<dbReference type="InterPro" id="IPR000182">
    <property type="entry name" value="GNAT_dom"/>
</dbReference>
<evidence type="ECO:0000313" key="5">
    <source>
        <dbReference type="Proteomes" id="UP000253570"/>
    </source>
</evidence>
<evidence type="ECO:0000313" key="4">
    <source>
        <dbReference type="EMBL" id="RCL74311.1"/>
    </source>
</evidence>
<dbReference type="CDD" id="cd04301">
    <property type="entry name" value="NAT_SF"/>
    <property type="match status" value="1"/>
</dbReference>
<evidence type="ECO:0000256" key="2">
    <source>
        <dbReference type="ARBA" id="ARBA00023315"/>
    </source>
</evidence>
<dbReference type="PANTHER" id="PTHR43420">
    <property type="entry name" value="ACETYLTRANSFERASE"/>
    <property type="match status" value="1"/>
</dbReference>
<accession>A0A368DSW5</accession>
<organism evidence="4 5">
    <name type="scientific">PS1 clade bacterium</name>
    <dbReference type="NCBI Taxonomy" id="2175152"/>
    <lineage>
        <taxon>Bacteria</taxon>
        <taxon>Pseudomonadati</taxon>
        <taxon>Pseudomonadota</taxon>
        <taxon>Alphaproteobacteria</taxon>
        <taxon>PS1 clade</taxon>
    </lineage>
</organism>
<name>A0A368DSW5_9PROT</name>
<dbReference type="AlphaFoldDB" id="A0A368DSW5"/>
<dbReference type="EMBL" id="QOQD01000002">
    <property type="protein sequence ID" value="RCL74311.1"/>
    <property type="molecule type" value="Genomic_DNA"/>
</dbReference>
<keyword evidence="2" id="KW-0012">Acyltransferase</keyword>
<dbReference type="InterPro" id="IPR016181">
    <property type="entry name" value="Acyl_CoA_acyltransferase"/>
</dbReference>
<feature type="domain" description="N-acetyltransferase" evidence="3">
    <location>
        <begin position="16"/>
        <end position="151"/>
    </location>
</feature>
<dbReference type="Proteomes" id="UP000253570">
    <property type="component" value="Unassembled WGS sequence"/>
</dbReference>
<dbReference type="PANTHER" id="PTHR43420:SF12">
    <property type="entry name" value="N-ACETYLTRANSFERASE DOMAIN-CONTAINING PROTEIN"/>
    <property type="match status" value="1"/>
</dbReference>
<sequence>MQRNIRKKISTYKENLNYREAKYDEIDKINHIIKYGYHIKWDKDFFYKMIDNGAYILNIIKLEDEIIGFIAIQKIKDECDIIMLIIDQKHRGKGYSKFLLGETLNYLKSYGIKKIFLDVAATNHSAINLYEKFGFKKFSERLAYYKYDNLEIDAISYRLVNS</sequence>
<protein>
    <submittedName>
        <fullName evidence="4">GNAT family N-acetyltransferase</fullName>
    </submittedName>
</protein>
<keyword evidence="1 4" id="KW-0808">Transferase</keyword>
<dbReference type="Gene3D" id="3.40.630.30">
    <property type="match status" value="1"/>
</dbReference>
<dbReference type="GO" id="GO:0016747">
    <property type="term" value="F:acyltransferase activity, transferring groups other than amino-acyl groups"/>
    <property type="evidence" value="ECO:0007669"/>
    <property type="project" value="InterPro"/>
</dbReference>
<dbReference type="SUPFAM" id="SSF55729">
    <property type="entry name" value="Acyl-CoA N-acyltransferases (Nat)"/>
    <property type="match status" value="1"/>
</dbReference>
<evidence type="ECO:0000256" key="1">
    <source>
        <dbReference type="ARBA" id="ARBA00022679"/>
    </source>
</evidence>